<evidence type="ECO:0000256" key="2">
    <source>
        <dbReference type="ARBA" id="ARBA00022741"/>
    </source>
</evidence>
<dbReference type="Pfam" id="PF01121">
    <property type="entry name" value="CoaE"/>
    <property type="match status" value="1"/>
</dbReference>
<evidence type="ECO:0000313" key="8">
    <source>
        <dbReference type="Proteomes" id="UP000187495"/>
    </source>
</evidence>
<evidence type="ECO:0000256" key="1">
    <source>
        <dbReference type="ARBA" id="ARBA00009018"/>
    </source>
</evidence>
<dbReference type="SUPFAM" id="SSF52540">
    <property type="entry name" value="P-loop containing nucleoside triphosphate hydrolases"/>
    <property type="match status" value="1"/>
</dbReference>
<reference evidence="8" key="1">
    <citation type="submission" date="2017-01" db="EMBL/GenBank/DDBJ databases">
        <authorList>
            <person name="Varghese N."/>
            <person name="Submissions S."/>
        </authorList>
    </citation>
    <scope>NUCLEOTIDE SEQUENCE [LARGE SCALE GENOMIC DNA]</scope>
    <source>
        <strain evidence="8">DSM 21768</strain>
    </source>
</reference>
<dbReference type="GO" id="GO:0004140">
    <property type="term" value="F:dephospho-CoA kinase activity"/>
    <property type="evidence" value="ECO:0007669"/>
    <property type="project" value="UniProtKB-UniRule"/>
</dbReference>
<dbReference type="HAMAP" id="MF_00376">
    <property type="entry name" value="Dephospho_CoA_kinase"/>
    <property type="match status" value="1"/>
</dbReference>
<dbReference type="Proteomes" id="UP000187495">
    <property type="component" value="Unassembled WGS sequence"/>
</dbReference>
<dbReference type="GO" id="GO:0005524">
    <property type="term" value="F:ATP binding"/>
    <property type="evidence" value="ECO:0007669"/>
    <property type="project" value="UniProtKB-UniRule"/>
</dbReference>
<dbReference type="Gene3D" id="3.40.50.300">
    <property type="entry name" value="P-loop containing nucleotide triphosphate hydrolases"/>
    <property type="match status" value="1"/>
</dbReference>
<dbReference type="GO" id="GO:0005737">
    <property type="term" value="C:cytoplasm"/>
    <property type="evidence" value="ECO:0007669"/>
    <property type="project" value="UniProtKB-SubCell"/>
</dbReference>
<keyword evidence="2 5" id="KW-0547">Nucleotide-binding</keyword>
<keyword evidence="5" id="KW-0808">Transferase</keyword>
<comment type="subcellular location">
    <subcellularLocation>
        <location evidence="5">Cytoplasm</location>
    </subcellularLocation>
</comment>
<comment type="similarity">
    <text evidence="1 5">Belongs to the CoaE family.</text>
</comment>
<name>A0A1N7DSA2_9GAMM</name>
<dbReference type="NCBIfam" id="TIGR00152">
    <property type="entry name" value="dephospho-CoA kinase"/>
    <property type="match status" value="1"/>
</dbReference>
<accession>A0A1N7DSA2</accession>
<evidence type="ECO:0000256" key="4">
    <source>
        <dbReference type="ARBA" id="ARBA00022993"/>
    </source>
</evidence>
<comment type="function">
    <text evidence="5">Catalyzes the phosphorylation of the 3'-hydroxyl group of dephosphocoenzyme A to form coenzyme A.</text>
</comment>
<organism evidence="7 8">
    <name type="scientific">Moraxella cuniculi DSM 21768</name>
    <dbReference type="NCBI Taxonomy" id="1122245"/>
    <lineage>
        <taxon>Bacteria</taxon>
        <taxon>Pseudomonadati</taxon>
        <taxon>Pseudomonadota</taxon>
        <taxon>Gammaproteobacteria</taxon>
        <taxon>Moraxellales</taxon>
        <taxon>Moraxellaceae</taxon>
        <taxon>Moraxella</taxon>
    </lineage>
</organism>
<evidence type="ECO:0000256" key="5">
    <source>
        <dbReference type="HAMAP-Rule" id="MF_00376"/>
    </source>
</evidence>
<dbReference type="PANTHER" id="PTHR10695">
    <property type="entry name" value="DEPHOSPHO-COA KINASE-RELATED"/>
    <property type="match status" value="1"/>
</dbReference>
<keyword evidence="8" id="KW-1185">Reference proteome</keyword>
<dbReference type="AlphaFoldDB" id="A0A1N7DSA2"/>
<keyword evidence="5" id="KW-0963">Cytoplasm</keyword>
<dbReference type="RefSeq" id="WP_076554565.1">
    <property type="nucleotide sequence ID" value="NZ_FTNU01000002.1"/>
</dbReference>
<evidence type="ECO:0000256" key="6">
    <source>
        <dbReference type="NCBIfam" id="TIGR00152"/>
    </source>
</evidence>
<proteinExistence type="inferred from homology"/>
<dbReference type="PANTHER" id="PTHR10695:SF46">
    <property type="entry name" value="BIFUNCTIONAL COENZYME A SYNTHASE-RELATED"/>
    <property type="match status" value="1"/>
</dbReference>
<feature type="binding site" evidence="5">
    <location>
        <begin position="11"/>
        <end position="16"/>
    </location>
    <ligand>
        <name>ATP</name>
        <dbReference type="ChEBI" id="CHEBI:30616"/>
    </ligand>
</feature>
<dbReference type="GO" id="GO:0015937">
    <property type="term" value="P:coenzyme A biosynthetic process"/>
    <property type="evidence" value="ECO:0007669"/>
    <property type="project" value="UniProtKB-UniRule"/>
</dbReference>
<dbReference type="CDD" id="cd02022">
    <property type="entry name" value="DPCK"/>
    <property type="match status" value="1"/>
</dbReference>
<protein>
    <recommendedName>
        <fullName evidence="5 6">Dephospho-CoA kinase</fullName>
        <ecNumber evidence="5 6">2.7.1.24</ecNumber>
    </recommendedName>
    <alternativeName>
        <fullName evidence="5">Dephosphocoenzyme A kinase</fullName>
    </alternativeName>
</protein>
<dbReference type="PROSITE" id="PS51219">
    <property type="entry name" value="DPCK"/>
    <property type="match status" value="1"/>
</dbReference>
<sequence>MFVLGLTGGIGSGKTAASDFLATLGAAVIDADVIAHRLTGAGSPLLGVLQQVFGAWVLDAQGRYNRAAMRAYVFDKPAELDRLNAIMHPAIMHAISDELAVAVGEYAVLSVPLLFEGRHKSPSLLELCHHVLVIDVAVSTQLARAARRDDNDTAQIMNIINRQISRPDRLALAHAIGADVVNNDGDVPSLHQQLAKLHDKYQQLAIKARTSTTKTI</sequence>
<dbReference type="InterPro" id="IPR001977">
    <property type="entry name" value="Depp_CoAkinase"/>
</dbReference>
<dbReference type="EMBL" id="FTNU01000002">
    <property type="protein sequence ID" value="SIR78724.1"/>
    <property type="molecule type" value="Genomic_DNA"/>
</dbReference>
<comment type="pathway">
    <text evidence="5">Cofactor biosynthesis; coenzyme A biosynthesis; CoA from (R)-pantothenate: step 5/5.</text>
</comment>
<evidence type="ECO:0000256" key="3">
    <source>
        <dbReference type="ARBA" id="ARBA00022840"/>
    </source>
</evidence>
<comment type="catalytic activity">
    <reaction evidence="5">
        <text>3'-dephospho-CoA + ATP = ADP + CoA + H(+)</text>
        <dbReference type="Rhea" id="RHEA:18245"/>
        <dbReference type="ChEBI" id="CHEBI:15378"/>
        <dbReference type="ChEBI" id="CHEBI:30616"/>
        <dbReference type="ChEBI" id="CHEBI:57287"/>
        <dbReference type="ChEBI" id="CHEBI:57328"/>
        <dbReference type="ChEBI" id="CHEBI:456216"/>
        <dbReference type="EC" id="2.7.1.24"/>
    </reaction>
</comment>
<dbReference type="UniPathway" id="UPA00241">
    <property type="reaction ID" value="UER00356"/>
</dbReference>
<keyword evidence="3 5" id="KW-0067">ATP-binding</keyword>
<gene>
    <name evidence="5" type="primary">coaE</name>
    <name evidence="7" type="ORF">SAMN02745664_10276</name>
</gene>
<evidence type="ECO:0000313" key="7">
    <source>
        <dbReference type="EMBL" id="SIR78724.1"/>
    </source>
</evidence>
<keyword evidence="4 5" id="KW-0173">Coenzyme A biosynthesis</keyword>
<dbReference type="STRING" id="34061.B0189_03355"/>
<keyword evidence="5 7" id="KW-0418">Kinase</keyword>
<dbReference type="EC" id="2.7.1.24" evidence="5 6"/>
<dbReference type="InterPro" id="IPR027417">
    <property type="entry name" value="P-loop_NTPase"/>
</dbReference>